<keyword evidence="3" id="KW-0067">ATP-binding</keyword>
<evidence type="ECO:0000313" key="6">
    <source>
        <dbReference type="Proteomes" id="UP000275267"/>
    </source>
</evidence>
<dbReference type="GO" id="GO:0016887">
    <property type="term" value="F:ATP hydrolysis activity"/>
    <property type="evidence" value="ECO:0007669"/>
    <property type="project" value="TreeGrafter"/>
</dbReference>
<dbReference type="EMBL" id="PQIB02000006">
    <property type="protein sequence ID" value="RLN12907.1"/>
    <property type="molecule type" value="Genomic_DNA"/>
</dbReference>
<dbReference type="PANTHER" id="PTHR11638:SF155">
    <property type="entry name" value="CHAPERONE PROTEIN CLPC1, CHLOROPLASTIC-LIKE"/>
    <property type="match status" value="1"/>
</dbReference>
<dbReference type="PANTHER" id="PTHR11638">
    <property type="entry name" value="ATP-DEPENDENT CLP PROTEASE"/>
    <property type="match status" value="1"/>
</dbReference>
<dbReference type="Gene3D" id="1.10.8.60">
    <property type="match status" value="1"/>
</dbReference>
<evidence type="ECO:0000259" key="4">
    <source>
        <dbReference type="SMART" id="SM01086"/>
    </source>
</evidence>
<dbReference type="SMART" id="SM01086">
    <property type="entry name" value="ClpB_D2-small"/>
    <property type="match status" value="1"/>
</dbReference>
<accession>A0A3L6S0U0</accession>
<evidence type="ECO:0000256" key="3">
    <source>
        <dbReference type="ARBA" id="ARBA00022840"/>
    </source>
</evidence>
<name>A0A3L6S0U0_PANMI</name>
<dbReference type="AlphaFoldDB" id="A0A3L6S0U0"/>
<keyword evidence="1" id="KW-0677">Repeat</keyword>
<proteinExistence type="predicted"/>
<dbReference type="InterPro" id="IPR050130">
    <property type="entry name" value="ClpA_ClpB"/>
</dbReference>
<evidence type="ECO:0000256" key="2">
    <source>
        <dbReference type="ARBA" id="ARBA00022741"/>
    </source>
</evidence>
<reference evidence="6" key="1">
    <citation type="journal article" date="2019" name="Nat. Commun.">
        <title>The genome of broomcorn millet.</title>
        <authorList>
            <person name="Zou C."/>
            <person name="Miki D."/>
            <person name="Li D."/>
            <person name="Tang Q."/>
            <person name="Xiao L."/>
            <person name="Rajput S."/>
            <person name="Deng P."/>
            <person name="Jia W."/>
            <person name="Huang R."/>
            <person name="Zhang M."/>
            <person name="Sun Y."/>
            <person name="Hu J."/>
            <person name="Fu X."/>
            <person name="Schnable P.S."/>
            <person name="Li F."/>
            <person name="Zhang H."/>
            <person name="Feng B."/>
            <person name="Zhu X."/>
            <person name="Liu R."/>
            <person name="Schnable J.C."/>
            <person name="Zhu J.-K."/>
            <person name="Zhang H."/>
        </authorList>
    </citation>
    <scope>NUCLEOTIDE SEQUENCE [LARGE SCALE GENOMIC DNA]</scope>
</reference>
<keyword evidence="6" id="KW-1185">Reference proteome</keyword>
<dbReference type="STRING" id="4540.A0A3L6S0U0"/>
<organism evidence="5 6">
    <name type="scientific">Panicum miliaceum</name>
    <name type="common">Proso millet</name>
    <name type="synonym">Broomcorn millet</name>
    <dbReference type="NCBI Taxonomy" id="4540"/>
    <lineage>
        <taxon>Eukaryota</taxon>
        <taxon>Viridiplantae</taxon>
        <taxon>Streptophyta</taxon>
        <taxon>Embryophyta</taxon>
        <taxon>Tracheophyta</taxon>
        <taxon>Spermatophyta</taxon>
        <taxon>Magnoliopsida</taxon>
        <taxon>Liliopsida</taxon>
        <taxon>Poales</taxon>
        <taxon>Poaceae</taxon>
        <taxon>PACMAD clade</taxon>
        <taxon>Panicoideae</taxon>
        <taxon>Panicodae</taxon>
        <taxon>Paniceae</taxon>
        <taxon>Panicinae</taxon>
        <taxon>Panicum</taxon>
        <taxon>Panicum sect. Panicum</taxon>
    </lineage>
</organism>
<dbReference type="OrthoDB" id="47330at2759"/>
<dbReference type="GO" id="GO:0034605">
    <property type="term" value="P:cellular response to heat"/>
    <property type="evidence" value="ECO:0007669"/>
    <property type="project" value="TreeGrafter"/>
</dbReference>
<evidence type="ECO:0000313" key="5">
    <source>
        <dbReference type="EMBL" id="RLN12907.1"/>
    </source>
</evidence>
<comment type="caution">
    <text evidence="5">The sequence shown here is derived from an EMBL/GenBank/DDBJ whole genome shotgun (WGS) entry which is preliminary data.</text>
</comment>
<dbReference type="SUPFAM" id="SSF52540">
    <property type="entry name" value="P-loop containing nucleoside triphosphate hydrolases"/>
    <property type="match status" value="1"/>
</dbReference>
<protein>
    <recommendedName>
        <fullName evidence="4">Clp ATPase C-terminal domain-containing protein</fullName>
    </recommendedName>
</protein>
<dbReference type="GO" id="GO:0005524">
    <property type="term" value="F:ATP binding"/>
    <property type="evidence" value="ECO:0007669"/>
    <property type="project" value="UniProtKB-KW"/>
</dbReference>
<dbReference type="Pfam" id="PF10431">
    <property type="entry name" value="ClpB_D2-small"/>
    <property type="match status" value="1"/>
</dbReference>
<evidence type="ECO:0000256" key="1">
    <source>
        <dbReference type="ARBA" id="ARBA00022737"/>
    </source>
</evidence>
<dbReference type="GO" id="GO:0005737">
    <property type="term" value="C:cytoplasm"/>
    <property type="evidence" value="ECO:0007669"/>
    <property type="project" value="TreeGrafter"/>
</dbReference>
<keyword evidence="2" id="KW-0547">Nucleotide-binding</keyword>
<dbReference type="Proteomes" id="UP000275267">
    <property type="component" value="Unassembled WGS sequence"/>
</dbReference>
<feature type="domain" description="Clp ATPase C-terminal" evidence="4">
    <location>
        <begin position="22"/>
        <end position="109"/>
    </location>
</feature>
<sequence>MRRHFGPEFLNQLDETIVFRQLTKVQVKEIAAIMLNHVAARVSKKGIELLVTERFKELEVEEVFDLRYGVRPLKRAILRLLEDTLLEGPEPWNSGKIHLDPGANAPDTINVASPLVTMGGFRVW</sequence>
<dbReference type="InterPro" id="IPR027417">
    <property type="entry name" value="P-loop_NTPase"/>
</dbReference>
<dbReference type="InterPro" id="IPR019489">
    <property type="entry name" value="Clp_ATPase_C"/>
</dbReference>
<gene>
    <name evidence="5" type="ORF">C2845_PM09G19640</name>
</gene>